<name>A0A512AL34_9SPHN</name>
<evidence type="ECO:0008006" key="3">
    <source>
        <dbReference type="Google" id="ProtNLM"/>
    </source>
</evidence>
<protein>
    <recommendedName>
        <fullName evidence="3">Lipoprotein</fullName>
    </recommendedName>
</protein>
<comment type="caution">
    <text evidence="1">The sequence shown here is derived from an EMBL/GenBank/DDBJ whole genome shotgun (WGS) entry which is preliminary data.</text>
</comment>
<dbReference type="Proteomes" id="UP000321464">
    <property type="component" value="Unassembled WGS sequence"/>
</dbReference>
<evidence type="ECO:0000313" key="1">
    <source>
        <dbReference type="EMBL" id="GEO00391.1"/>
    </source>
</evidence>
<dbReference type="PROSITE" id="PS51257">
    <property type="entry name" value="PROKAR_LIPOPROTEIN"/>
    <property type="match status" value="1"/>
</dbReference>
<evidence type="ECO:0000313" key="2">
    <source>
        <dbReference type="Proteomes" id="UP000321464"/>
    </source>
</evidence>
<proteinExistence type="predicted"/>
<dbReference type="AlphaFoldDB" id="A0A512AL34"/>
<sequence>MRFVPAMIAPLLLAGCEAPPADRQKPDEGSPVLRVIYRDTESEMVLMVPEKGQRAAIRSDCAAPLLVDAHTGAVRVLSETEVQARLKTMQLAGATRGACPRN</sequence>
<reference evidence="1 2" key="1">
    <citation type="submission" date="2019-07" db="EMBL/GenBank/DDBJ databases">
        <title>Whole genome shotgun sequence of Novosphingobium sediminis NBRC 106119.</title>
        <authorList>
            <person name="Hosoyama A."/>
            <person name="Uohara A."/>
            <person name="Ohji S."/>
            <person name="Ichikawa N."/>
        </authorList>
    </citation>
    <scope>NUCLEOTIDE SEQUENCE [LARGE SCALE GENOMIC DNA]</scope>
    <source>
        <strain evidence="1 2">NBRC 106119</strain>
    </source>
</reference>
<gene>
    <name evidence="1" type="ORF">NSE01_22230</name>
</gene>
<dbReference type="RefSeq" id="WP_147159705.1">
    <property type="nucleotide sequence ID" value="NZ_BJYR01000014.1"/>
</dbReference>
<dbReference type="OrthoDB" id="7509853at2"/>
<dbReference type="EMBL" id="BJYR01000014">
    <property type="protein sequence ID" value="GEO00391.1"/>
    <property type="molecule type" value="Genomic_DNA"/>
</dbReference>
<keyword evidence="2" id="KW-1185">Reference proteome</keyword>
<accession>A0A512AL34</accession>
<organism evidence="1 2">
    <name type="scientific">Novosphingobium sediminis</name>
    <dbReference type="NCBI Taxonomy" id="707214"/>
    <lineage>
        <taxon>Bacteria</taxon>
        <taxon>Pseudomonadati</taxon>
        <taxon>Pseudomonadota</taxon>
        <taxon>Alphaproteobacteria</taxon>
        <taxon>Sphingomonadales</taxon>
        <taxon>Sphingomonadaceae</taxon>
        <taxon>Novosphingobium</taxon>
    </lineage>
</organism>